<dbReference type="GO" id="GO:0015344">
    <property type="term" value="F:siderophore uptake transmembrane transporter activity"/>
    <property type="evidence" value="ECO:0007669"/>
    <property type="project" value="TreeGrafter"/>
</dbReference>
<dbReference type="GO" id="GO:0009279">
    <property type="term" value="C:cell outer membrane"/>
    <property type="evidence" value="ECO:0007669"/>
    <property type="project" value="UniProtKB-SubCell"/>
</dbReference>
<dbReference type="PANTHER" id="PTHR30069">
    <property type="entry name" value="TONB-DEPENDENT OUTER MEMBRANE RECEPTOR"/>
    <property type="match status" value="1"/>
</dbReference>
<accession>A0A7V1EIR4</accession>
<evidence type="ECO:0000256" key="9">
    <source>
        <dbReference type="ARBA" id="ARBA00023237"/>
    </source>
</evidence>
<dbReference type="InterPro" id="IPR036942">
    <property type="entry name" value="Beta-barrel_TonB_sf"/>
</dbReference>
<keyword evidence="2" id="KW-0813">Transport</keyword>
<evidence type="ECO:0000256" key="6">
    <source>
        <dbReference type="ARBA" id="ARBA00023077"/>
    </source>
</evidence>
<dbReference type="InterPro" id="IPR000531">
    <property type="entry name" value="Beta-barrel_TonB"/>
</dbReference>
<dbReference type="GO" id="GO:0044718">
    <property type="term" value="P:siderophore transmembrane transport"/>
    <property type="evidence" value="ECO:0007669"/>
    <property type="project" value="TreeGrafter"/>
</dbReference>
<keyword evidence="6" id="KW-0798">TonB box</keyword>
<evidence type="ECO:0000256" key="2">
    <source>
        <dbReference type="ARBA" id="ARBA00022448"/>
    </source>
</evidence>
<dbReference type="Pfam" id="PF00593">
    <property type="entry name" value="TonB_dep_Rec_b-barrel"/>
    <property type="match status" value="1"/>
</dbReference>
<sequence length="574" mass="65999">MILWVFLIILYNQREKIDTLETIFELDTLYVTASRYKIDIFRLPFSASIVPKDEYPLTERMLKVCGAAMIDYGNLSIFSINGSTSEQVGISLNGVEMNIPQNGIFDLSLIPGYFIGEGYIIGSSIAGMEQTGGRANTAVFYTKIDEKSIILSNGSFGKSGFGMIYPFSFFVPGFYFENSKNRYPFKDEFGRTFYQENAGYTHLSNYFLINLPVKISIFSTYRDADIPEKLGSISGLPHKREELISASLLYDKKNFRISGSSNYSNFNFSDTIFGNDTHKNYFINIDGAYKFKNKELGIKIKEENVSSTKIGDKKRMIMGFYFFEQINLGKILSTTSLLFEHSLQKLYNLSFVFPFSYPLKERWMSFYNLSFGYRYPTMNELYWPEDHFSAGNPDLKSETNFTIETGLRHISWYFLKTSVFCRVGQRMILWQPGVDGKWRPVNTAKSLAIGGDFELTFEMPLEFSSGYSFIFGRIDDGVLPYRPAHSLNLTLEKYGIYTESVFLLKRPANPSGIVYLKDIFLINLGCQLNKKISRFILQVNPVIKNILDKNFEFIEGYPQPGRRYEITIKIKEVK</sequence>
<keyword evidence="7" id="KW-0472">Membrane</keyword>
<keyword evidence="4" id="KW-0812">Transmembrane</keyword>
<evidence type="ECO:0000256" key="7">
    <source>
        <dbReference type="ARBA" id="ARBA00023136"/>
    </source>
</evidence>
<gene>
    <name evidence="11" type="ORF">ENP86_10640</name>
</gene>
<keyword evidence="9" id="KW-0998">Cell outer membrane</keyword>
<dbReference type="Gene3D" id="2.40.170.20">
    <property type="entry name" value="TonB-dependent receptor, beta-barrel domain"/>
    <property type="match status" value="1"/>
</dbReference>
<evidence type="ECO:0000313" key="11">
    <source>
        <dbReference type="EMBL" id="HDY59984.1"/>
    </source>
</evidence>
<comment type="caution">
    <text evidence="11">The sequence shown here is derived from an EMBL/GenBank/DDBJ whole genome shotgun (WGS) entry which is preliminary data.</text>
</comment>
<name>A0A7V1EIR4_UNCW3</name>
<keyword evidence="3" id="KW-1134">Transmembrane beta strand</keyword>
<reference evidence="11" key="1">
    <citation type="journal article" date="2020" name="mSystems">
        <title>Genome- and Community-Level Interaction Insights into Carbon Utilization and Element Cycling Functions of Hydrothermarchaeota in Hydrothermal Sediment.</title>
        <authorList>
            <person name="Zhou Z."/>
            <person name="Liu Y."/>
            <person name="Xu W."/>
            <person name="Pan J."/>
            <person name="Luo Z.H."/>
            <person name="Li M."/>
        </authorList>
    </citation>
    <scope>NUCLEOTIDE SEQUENCE [LARGE SCALE GENOMIC DNA]</scope>
    <source>
        <strain evidence="11">SpSt-258</strain>
    </source>
</reference>
<dbReference type="PANTHER" id="PTHR30069:SF29">
    <property type="entry name" value="HEMOGLOBIN AND HEMOGLOBIN-HAPTOGLOBIN-BINDING PROTEIN 1-RELATED"/>
    <property type="match status" value="1"/>
</dbReference>
<dbReference type="SUPFAM" id="SSF56935">
    <property type="entry name" value="Porins"/>
    <property type="match status" value="1"/>
</dbReference>
<dbReference type="InterPro" id="IPR039426">
    <property type="entry name" value="TonB-dep_rcpt-like"/>
</dbReference>
<dbReference type="EMBL" id="DSKY01000022">
    <property type="protein sequence ID" value="HDY59984.1"/>
    <property type="molecule type" value="Genomic_DNA"/>
</dbReference>
<evidence type="ECO:0000256" key="3">
    <source>
        <dbReference type="ARBA" id="ARBA00022452"/>
    </source>
</evidence>
<evidence type="ECO:0000256" key="4">
    <source>
        <dbReference type="ARBA" id="ARBA00022692"/>
    </source>
</evidence>
<proteinExistence type="predicted"/>
<keyword evidence="8 11" id="KW-0675">Receptor</keyword>
<organism evidence="11">
    <name type="scientific">candidate division WOR-3 bacterium</name>
    <dbReference type="NCBI Taxonomy" id="2052148"/>
    <lineage>
        <taxon>Bacteria</taxon>
        <taxon>Bacteria division WOR-3</taxon>
    </lineage>
</organism>
<evidence type="ECO:0000256" key="1">
    <source>
        <dbReference type="ARBA" id="ARBA00004571"/>
    </source>
</evidence>
<keyword evidence="5" id="KW-0732">Signal</keyword>
<feature type="domain" description="TonB-dependent receptor-like beta-barrel" evidence="10">
    <location>
        <begin position="157"/>
        <end position="492"/>
    </location>
</feature>
<evidence type="ECO:0000256" key="5">
    <source>
        <dbReference type="ARBA" id="ARBA00022729"/>
    </source>
</evidence>
<evidence type="ECO:0000259" key="10">
    <source>
        <dbReference type="Pfam" id="PF00593"/>
    </source>
</evidence>
<comment type="subcellular location">
    <subcellularLocation>
        <location evidence="1">Cell outer membrane</location>
        <topology evidence="1">Multi-pass membrane protein</topology>
    </subcellularLocation>
</comment>
<evidence type="ECO:0000256" key="8">
    <source>
        <dbReference type="ARBA" id="ARBA00023170"/>
    </source>
</evidence>
<protein>
    <submittedName>
        <fullName evidence="11">TonB-dependent receptor</fullName>
    </submittedName>
</protein>
<dbReference type="AlphaFoldDB" id="A0A7V1EIR4"/>